<gene>
    <name evidence="3" type="ORF">MAA8898_04151</name>
</gene>
<dbReference type="InterPro" id="IPR050921">
    <property type="entry name" value="T4SS_GSP_E_ATPase"/>
</dbReference>
<comment type="similarity">
    <text evidence="1">Belongs to the GSP E family.</text>
</comment>
<proteinExistence type="inferred from homology"/>
<protein>
    <submittedName>
        <fullName evidence="3">Type IV secretion system protein VirB11</fullName>
    </submittedName>
</protein>
<dbReference type="SUPFAM" id="SSF52540">
    <property type="entry name" value="P-loop containing nucleoside triphosphate hydrolases"/>
    <property type="match status" value="1"/>
</dbReference>
<evidence type="ECO:0000256" key="1">
    <source>
        <dbReference type="ARBA" id="ARBA00006611"/>
    </source>
</evidence>
<reference evidence="3 4" key="1">
    <citation type="submission" date="2017-05" db="EMBL/GenBank/DDBJ databases">
        <authorList>
            <person name="Song R."/>
            <person name="Chenine A.L."/>
            <person name="Ruprecht R.M."/>
        </authorList>
    </citation>
    <scope>NUCLEOTIDE SEQUENCE [LARGE SCALE GENOMIC DNA]</scope>
    <source>
        <strain evidence="3 4">CECT 8898</strain>
    </source>
</reference>
<dbReference type="InterPro" id="IPR001482">
    <property type="entry name" value="T2SS/T4SS_dom"/>
</dbReference>
<dbReference type="PANTHER" id="PTHR30486">
    <property type="entry name" value="TWITCHING MOTILITY PROTEIN PILT"/>
    <property type="match status" value="1"/>
</dbReference>
<evidence type="ECO:0000259" key="2">
    <source>
        <dbReference type="Pfam" id="PF00437"/>
    </source>
</evidence>
<dbReference type="GO" id="GO:0016887">
    <property type="term" value="F:ATP hydrolysis activity"/>
    <property type="evidence" value="ECO:0007669"/>
    <property type="project" value="InterPro"/>
</dbReference>
<evidence type="ECO:0000313" key="4">
    <source>
        <dbReference type="Proteomes" id="UP000207598"/>
    </source>
</evidence>
<sequence>MNISGGTSTGRTVAARKILSLIPPEERIITIEEPADLRPEQSNTVTLIADRDSEARSADVPLDSTLRMRPDRIVPGEVRGHEAMTFLETINPCHRRWLTTRHAEPPQRAFRRLAIAILKTDVPMTYADLVDYVEGSIDVINQAGRRNGARGITEVFLPGRARQNADTAGGAERRAVAAESGTYQAAVVPLSKVSRRWNMVRSTVTRRRARTMRAWVW</sequence>
<feature type="domain" description="Bacterial type II secretion system protein E" evidence="2">
    <location>
        <begin position="3"/>
        <end position="114"/>
    </location>
</feature>
<accession>A0A238L1I6</accession>
<name>A0A238L1I6_9RHOB</name>
<evidence type="ECO:0000313" key="3">
    <source>
        <dbReference type="EMBL" id="SMX48879.1"/>
    </source>
</evidence>
<dbReference type="Gene3D" id="3.40.50.300">
    <property type="entry name" value="P-loop containing nucleotide triphosphate hydrolases"/>
    <property type="match status" value="1"/>
</dbReference>
<dbReference type="AlphaFoldDB" id="A0A238L1I6"/>
<dbReference type="EMBL" id="FXYF01000014">
    <property type="protein sequence ID" value="SMX48879.1"/>
    <property type="molecule type" value="Genomic_DNA"/>
</dbReference>
<dbReference type="Pfam" id="PF00437">
    <property type="entry name" value="T2SSE"/>
    <property type="match status" value="1"/>
</dbReference>
<dbReference type="Proteomes" id="UP000207598">
    <property type="component" value="Unassembled WGS sequence"/>
</dbReference>
<dbReference type="PANTHER" id="PTHR30486:SF6">
    <property type="entry name" value="TYPE IV PILUS RETRACTATION ATPASE PILT"/>
    <property type="match status" value="1"/>
</dbReference>
<keyword evidence="4" id="KW-1185">Reference proteome</keyword>
<dbReference type="InterPro" id="IPR027417">
    <property type="entry name" value="P-loop_NTPase"/>
</dbReference>
<organism evidence="3 4">
    <name type="scientific">Maliponia aquimaris</name>
    <dbReference type="NCBI Taxonomy" id="1673631"/>
    <lineage>
        <taxon>Bacteria</taxon>
        <taxon>Pseudomonadati</taxon>
        <taxon>Pseudomonadota</taxon>
        <taxon>Alphaproteobacteria</taxon>
        <taxon>Rhodobacterales</taxon>
        <taxon>Paracoccaceae</taxon>
        <taxon>Maliponia</taxon>
    </lineage>
</organism>